<evidence type="ECO:0000313" key="6">
    <source>
        <dbReference type="EMBL" id="EZA52717.1"/>
    </source>
</evidence>
<dbReference type="Pfam" id="PF04882">
    <property type="entry name" value="Peroxin-3"/>
    <property type="match status" value="2"/>
</dbReference>
<sequence>MFSRIRGFLSRHRRKFIIGSVVVSGAIFLTRYTQRKLREWQENEIRALLERTKKQQYYENMLKTCNQMILSLVATLRNSVIEENDSEFIINQLKDGSVDKISAWNQLKVLAITRSAVIIYSYTMLVTFLRIQLSLISGHMYKGAQNVDNESIENEIQRKYMALSSYFIYEGIINLNSFVKSKVAEATAAVSLTERLTLRDLEQIYWAIASSVSADGSGDPIKNCTHYMLQKNGNDEEKIAYSKLIDQLLDMLESEEVQDLMQKNVRSGFVLLMDHISTYFNDSSQSDNGCTTRNGMLQSSVENSLVATDTGSTEFVNINKTSIALARIIPIVNKQIPDNPTHTDAAAGWLQYLVLNNELKTLGANIYEAVSYVHN</sequence>
<reference evidence="7" key="2">
    <citation type="journal article" date="2018" name="Genome Res.">
        <title>The genomic architecture and molecular evolution of ant odorant receptors.</title>
        <authorList>
            <person name="McKenzie S.K."/>
            <person name="Kronauer D.J.C."/>
        </authorList>
    </citation>
    <scope>NUCLEOTIDE SEQUENCE [LARGE SCALE GENOMIC DNA]</scope>
    <source>
        <strain evidence="7">Clonal line C1</strain>
    </source>
</reference>
<gene>
    <name evidence="7" type="ORF">DMN91_002134</name>
    <name evidence="6" type="ORF">X777_07098</name>
</gene>
<dbReference type="InterPro" id="IPR006966">
    <property type="entry name" value="Peroxin-3"/>
</dbReference>
<dbReference type="Proteomes" id="UP000053097">
    <property type="component" value="Unassembled WGS sequence"/>
</dbReference>
<comment type="subunit">
    <text evidence="1">Interacts with PEX19.</text>
</comment>
<protein>
    <recommendedName>
        <fullName evidence="2">Peroxisomal biogenesis factor 3</fullName>
    </recommendedName>
    <alternativeName>
        <fullName evidence="5">Peroxisomal assembly protein PEX3</fullName>
    </alternativeName>
</protein>
<evidence type="ECO:0000256" key="5">
    <source>
        <dbReference type="ARBA" id="ARBA00029630"/>
    </source>
</evidence>
<dbReference type="AlphaFoldDB" id="A0A026W9D6"/>
<reference evidence="7" key="3">
    <citation type="submission" date="2018-07" db="EMBL/GenBank/DDBJ databases">
        <authorList>
            <person name="Mckenzie S.K."/>
            <person name="Kronauer D.J.C."/>
        </authorList>
    </citation>
    <scope>NUCLEOTIDE SEQUENCE</scope>
    <source>
        <strain evidence="7">Clonal line C1</strain>
    </source>
</reference>
<name>A0A026W9D6_OOCBI</name>
<organism evidence="6 8">
    <name type="scientific">Ooceraea biroi</name>
    <name type="common">Clonal raider ant</name>
    <name type="synonym">Cerapachys biroi</name>
    <dbReference type="NCBI Taxonomy" id="2015173"/>
    <lineage>
        <taxon>Eukaryota</taxon>
        <taxon>Metazoa</taxon>
        <taxon>Ecdysozoa</taxon>
        <taxon>Arthropoda</taxon>
        <taxon>Hexapoda</taxon>
        <taxon>Insecta</taxon>
        <taxon>Pterygota</taxon>
        <taxon>Neoptera</taxon>
        <taxon>Endopterygota</taxon>
        <taxon>Hymenoptera</taxon>
        <taxon>Apocrita</taxon>
        <taxon>Aculeata</taxon>
        <taxon>Formicoidea</taxon>
        <taxon>Formicidae</taxon>
        <taxon>Dorylinae</taxon>
        <taxon>Ooceraea</taxon>
    </lineage>
</organism>
<evidence type="ECO:0000256" key="1">
    <source>
        <dbReference type="ARBA" id="ARBA00011494"/>
    </source>
</evidence>
<dbReference type="Proteomes" id="UP000279307">
    <property type="component" value="Chromosome 2"/>
</dbReference>
<reference evidence="6 8" key="1">
    <citation type="journal article" date="2014" name="Curr. Biol.">
        <title>The genome of the clonal raider ant Cerapachys biroi.</title>
        <authorList>
            <person name="Oxley P.R."/>
            <person name="Ji L."/>
            <person name="Fetter-Pruneda I."/>
            <person name="McKenzie S.K."/>
            <person name="Li C."/>
            <person name="Hu H."/>
            <person name="Zhang G."/>
            <person name="Kronauer D.J."/>
        </authorList>
    </citation>
    <scope>NUCLEOTIDE SEQUENCE [LARGE SCALE GENOMIC DNA]</scope>
</reference>
<evidence type="ECO:0000313" key="8">
    <source>
        <dbReference type="Proteomes" id="UP000053097"/>
    </source>
</evidence>
<dbReference type="PANTHER" id="PTHR28080">
    <property type="entry name" value="PEROXISOMAL BIOGENESIS FACTOR 3"/>
    <property type="match status" value="1"/>
</dbReference>
<evidence type="ECO:0000313" key="7">
    <source>
        <dbReference type="EMBL" id="RLU25971.1"/>
    </source>
</evidence>
<dbReference type="PANTHER" id="PTHR28080:SF1">
    <property type="entry name" value="PEROXISOMAL BIOGENESIS FACTOR 3"/>
    <property type="match status" value="1"/>
</dbReference>
<evidence type="ECO:0000256" key="3">
    <source>
        <dbReference type="ARBA" id="ARBA00022593"/>
    </source>
</evidence>
<dbReference type="OrthoDB" id="45930at2759"/>
<dbReference type="EMBL" id="KK107321">
    <property type="protein sequence ID" value="EZA52717.1"/>
    <property type="molecule type" value="Genomic_DNA"/>
</dbReference>
<dbReference type="GO" id="GO:0005778">
    <property type="term" value="C:peroxisomal membrane"/>
    <property type="evidence" value="ECO:0007669"/>
    <property type="project" value="InterPro"/>
</dbReference>
<comment type="function">
    <text evidence="4">Involved in peroxisome biosynthesis and integrity. Assembles membrane vesicles before the matrix proteins are translocated. As a docking factor for PEX19, is necessary for the import of peroxisomal membrane proteins in the peroxisomes.</text>
</comment>
<accession>A0A026W9D6</accession>
<keyword evidence="8" id="KW-1185">Reference proteome</keyword>
<dbReference type="GO" id="GO:0030674">
    <property type="term" value="F:protein-macromolecule adaptor activity"/>
    <property type="evidence" value="ECO:0007669"/>
    <property type="project" value="TreeGrafter"/>
</dbReference>
<keyword evidence="3" id="KW-0962">Peroxisome biogenesis</keyword>
<dbReference type="OMA" id="HRGWKDL"/>
<proteinExistence type="predicted"/>
<dbReference type="EMBL" id="QOIP01000002">
    <property type="protein sequence ID" value="RLU25971.1"/>
    <property type="molecule type" value="Genomic_DNA"/>
</dbReference>
<dbReference type="GO" id="GO:0045046">
    <property type="term" value="P:protein import into peroxisome membrane"/>
    <property type="evidence" value="ECO:0007669"/>
    <property type="project" value="TreeGrafter"/>
</dbReference>
<dbReference type="STRING" id="2015173.A0A026W9D6"/>
<evidence type="ECO:0000256" key="2">
    <source>
        <dbReference type="ARBA" id="ARBA00014294"/>
    </source>
</evidence>
<evidence type="ECO:0000256" key="4">
    <source>
        <dbReference type="ARBA" id="ARBA00025338"/>
    </source>
</evidence>